<gene>
    <name evidence="7" type="ORF">KME07_14760</name>
</gene>
<reference evidence="7" key="1">
    <citation type="submission" date="2021-05" db="EMBL/GenBank/DDBJ databases">
        <authorList>
            <person name="Pietrasiak N."/>
            <person name="Ward R."/>
            <person name="Stajich J.E."/>
            <person name="Kurbessoian T."/>
        </authorList>
    </citation>
    <scope>NUCLEOTIDE SEQUENCE</scope>
    <source>
        <strain evidence="7">GSE-TBD4-15B</strain>
    </source>
</reference>
<comment type="caution">
    <text evidence="7">The sequence shown here is derived from an EMBL/GenBank/DDBJ whole genome shotgun (WGS) entry which is preliminary data.</text>
</comment>
<dbReference type="PROSITE" id="PS00678">
    <property type="entry name" value="WD_REPEATS_1"/>
    <property type="match status" value="2"/>
</dbReference>
<feature type="repeat" description="WD" evidence="3">
    <location>
        <begin position="462"/>
        <end position="503"/>
    </location>
</feature>
<accession>A0A951U6L4</accession>
<dbReference type="SUPFAM" id="SSF56112">
    <property type="entry name" value="Protein kinase-like (PK-like)"/>
    <property type="match status" value="1"/>
</dbReference>
<dbReference type="PROSITE" id="PS00107">
    <property type="entry name" value="PROTEIN_KINASE_ATP"/>
    <property type="match status" value="1"/>
</dbReference>
<dbReference type="Proteomes" id="UP000707356">
    <property type="component" value="Unassembled WGS sequence"/>
</dbReference>
<feature type="compositionally biased region" description="Pro residues" evidence="5">
    <location>
        <begin position="307"/>
        <end position="319"/>
    </location>
</feature>
<evidence type="ECO:0000256" key="4">
    <source>
        <dbReference type="PROSITE-ProRule" id="PRU10141"/>
    </source>
</evidence>
<keyword evidence="4" id="KW-0547">Nucleotide-binding</keyword>
<keyword evidence="7" id="KW-0808">Transferase</keyword>
<dbReference type="Gene3D" id="1.10.510.10">
    <property type="entry name" value="Transferase(Phosphotransferase) domain 1"/>
    <property type="match status" value="1"/>
</dbReference>
<dbReference type="GO" id="GO:0005524">
    <property type="term" value="F:ATP binding"/>
    <property type="evidence" value="ECO:0007669"/>
    <property type="project" value="UniProtKB-UniRule"/>
</dbReference>
<dbReference type="Pfam" id="PF00069">
    <property type="entry name" value="Pkinase"/>
    <property type="match status" value="1"/>
</dbReference>
<dbReference type="CDD" id="cd14014">
    <property type="entry name" value="STKc_PknB_like"/>
    <property type="match status" value="1"/>
</dbReference>
<dbReference type="SMART" id="SM00320">
    <property type="entry name" value="WD40"/>
    <property type="match status" value="7"/>
</dbReference>
<feature type="binding site" evidence="4">
    <location>
        <position position="65"/>
    </location>
    <ligand>
        <name>ATP</name>
        <dbReference type="ChEBI" id="CHEBI:30616"/>
    </ligand>
</feature>
<dbReference type="InterPro" id="IPR036322">
    <property type="entry name" value="WD40_repeat_dom_sf"/>
</dbReference>
<feature type="repeat" description="WD" evidence="3">
    <location>
        <begin position="420"/>
        <end position="461"/>
    </location>
</feature>
<dbReference type="InterPro" id="IPR019775">
    <property type="entry name" value="WD40_repeat_CS"/>
</dbReference>
<name>A0A951U6L4_9CYAN</name>
<feature type="compositionally biased region" description="Pro residues" evidence="5">
    <location>
        <begin position="329"/>
        <end position="354"/>
    </location>
</feature>
<dbReference type="NCBIfam" id="NF045510">
    <property type="entry name" value="4Cys_prefix_kin"/>
    <property type="match status" value="1"/>
</dbReference>
<feature type="repeat" description="WD" evidence="3">
    <location>
        <begin position="504"/>
        <end position="545"/>
    </location>
</feature>
<dbReference type="Pfam" id="PF00400">
    <property type="entry name" value="WD40"/>
    <property type="match status" value="7"/>
</dbReference>
<organism evidence="7 8">
    <name type="scientific">Pegethrix bostrychoides GSE-TBD4-15B</name>
    <dbReference type="NCBI Taxonomy" id="2839662"/>
    <lineage>
        <taxon>Bacteria</taxon>
        <taxon>Bacillati</taxon>
        <taxon>Cyanobacteriota</taxon>
        <taxon>Cyanophyceae</taxon>
        <taxon>Oculatellales</taxon>
        <taxon>Oculatellaceae</taxon>
        <taxon>Pegethrix</taxon>
    </lineage>
</organism>
<dbReference type="SUPFAM" id="SSF50978">
    <property type="entry name" value="WD40 repeat-like"/>
    <property type="match status" value="1"/>
</dbReference>
<evidence type="ECO:0000256" key="3">
    <source>
        <dbReference type="PROSITE-ProRule" id="PRU00221"/>
    </source>
</evidence>
<dbReference type="EMBL" id="JAHHHV010000070">
    <property type="protein sequence ID" value="MBW4466682.1"/>
    <property type="molecule type" value="Genomic_DNA"/>
</dbReference>
<dbReference type="InterPro" id="IPR001680">
    <property type="entry name" value="WD40_rpt"/>
</dbReference>
<sequence>MICCLNPQCQKPVNPDDAKVCQNCGTALTLLRGRYQATQLLGQGGFGRTYLALDADRLNSECVIKQFSPQVQGTKSLEKAVQLFNQEAVRLHELGEHAQIPALLAYFEQEGYLYLVQQFIEGQSLLQEMKQHGAFNERQIRDVFADVLPILRFVHRHQVIHRDITPMNILRRQSDDRLMLIDFGVAKQLSEETPGEAGTRIGTEGYAPMEQFRGGKAYPASDLYSLGATCLHLMTEARPDSLYDPLNGQWFWREYLQQKKGTTVSDQLAHILDYLLKDLVNERYQSADEVMRDLNADSFLPATRPTISPPAPPAPPPASDPRSRSAPPNSRPPNSRPPTSSPPSRPPASRPPVARPASDSAPARTSGTPRGSRCLQVLTGHSSWVTCVVPSPNAPTFASSSLDDTIRVWNLHTGEPLLTMTGHNRGVNTIAISPDGRTLVSGSDDYTVRVWSFLNGSLLGALTGHSRDVNAVAISPDGKLLVSGGEDRTIRLWSTNTGALLKTLAEVAGMIKTVAISPDGKFLASGGLDNKTKLWSLRTGEYLQTFIGHINPVHAILFTPDGQTLITASKDKTIRLWNVQTGELIRTLSDHIRDVNALALTANGRILVSGSSDNTIKFWDLAAGKVLMTWSEHSDTVNSLALSPDGKLLLSGSSDKTIRIWQMPT</sequence>
<keyword evidence="2" id="KW-0677">Repeat</keyword>
<feature type="compositionally biased region" description="Low complexity" evidence="5">
    <location>
        <begin position="355"/>
        <end position="366"/>
    </location>
</feature>
<dbReference type="PANTHER" id="PTHR19879">
    <property type="entry name" value="TRANSCRIPTION INITIATION FACTOR TFIID"/>
    <property type="match status" value="1"/>
</dbReference>
<feature type="region of interest" description="Disordered" evidence="5">
    <location>
        <begin position="300"/>
        <end position="373"/>
    </location>
</feature>
<dbReference type="GO" id="GO:0004672">
    <property type="term" value="F:protein kinase activity"/>
    <property type="evidence" value="ECO:0007669"/>
    <property type="project" value="InterPro"/>
</dbReference>
<proteinExistence type="predicted"/>
<dbReference type="InterPro" id="IPR011009">
    <property type="entry name" value="Kinase-like_dom_sf"/>
</dbReference>
<feature type="repeat" description="WD" evidence="3">
    <location>
        <begin position="546"/>
        <end position="587"/>
    </location>
</feature>
<dbReference type="PROSITE" id="PS50011">
    <property type="entry name" value="PROTEIN_KINASE_DOM"/>
    <property type="match status" value="1"/>
</dbReference>
<dbReference type="PROSITE" id="PS50082">
    <property type="entry name" value="WD_REPEATS_2"/>
    <property type="match status" value="7"/>
</dbReference>
<dbReference type="InterPro" id="IPR000719">
    <property type="entry name" value="Prot_kinase_dom"/>
</dbReference>
<protein>
    <submittedName>
        <fullName evidence="7">Protein kinase</fullName>
    </submittedName>
</protein>
<keyword evidence="7" id="KW-0418">Kinase</keyword>
<feature type="repeat" description="WD" evidence="3">
    <location>
        <begin position="378"/>
        <end position="419"/>
    </location>
</feature>
<keyword evidence="4" id="KW-0067">ATP-binding</keyword>
<evidence type="ECO:0000259" key="6">
    <source>
        <dbReference type="PROSITE" id="PS50011"/>
    </source>
</evidence>
<dbReference type="CDD" id="cd00200">
    <property type="entry name" value="WD40"/>
    <property type="match status" value="1"/>
</dbReference>
<evidence type="ECO:0000313" key="8">
    <source>
        <dbReference type="Proteomes" id="UP000707356"/>
    </source>
</evidence>
<dbReference type="AlphaFoldDB" id="A0A951U6L4"/>
<dbReference type="PANTHER" id="PTHR19879:SF9">
    <property type="entry name" value="TRANSCRIPTION INITIATION FACTOR TFIID SUBUNIT 5"/>
    <property type="match status" value="1"/>
</dbReference>
<evidence type="ECO:0000256" key="5">
    <source>
        <dbReference type="SAM" id="MobiDB-lite"/>
    </source>
</evidence>
<dbReference type="PROSITE" id="PS50294">
    <property type="entry name" value="WD_REPEATS_REGION"/>
    <property type="match status" value="7"/>
</dbReference>
<evidence type="ECO:0000256" key="1">
    <source>
        <dbReference type="ARBA" id="ARBA00022574"/>
    </source>
</evidence>
<feature type="repeat" description="WD" evidence="3">
    <location>
        <begin position="588"/>
        <end position="629"/>
    </location>
</feature>
<reference evidence="7" key="2">
    <citation type="journal article" date="2022" name="Microbiol. Resour. Announc.">
        <title>Metagenome Sequencing to Explore Phylogenomics of Terrestrial Cyanobacteria.</title>
        <authorList>
            <person name="Ward R.D."/>
            <person name="Stajich J.E."/>
            <person name="Johansen J.R."/>
            <person name="Huntemann M."/>
            <person name="Clum A."/>
            <person name="Foster B."/>
            <person name="Foster B."/>
            <person name="Roux S."/>
            <person name="Palaniappan K."/>
            <person name="Varghese N."/>
            <person name="Mukherjee S."/>
            <person name="Reddy T.B.K."/>
            <person name="Daum C."/>
            <person name="Copeland A."/>
            <person name="Chen I.A."/>
            <person name="Ivanova N.N."/>
            <person name="Kyrpides N.C."/>
            <person name="Shapiro N."/>
            <person name="Eloe-Fadrosh E.A."/>
            <person name="Pietrasiak N."/>
        </authorList>
    </citation>
    <scope>NUCLEOTIDE SEQUENCE</scope>
    <source>
        <strain evidence="7">GSE-TBD4-15B</strain>
    </source>
</reference>
<keyword evidence="1 3" id="KW-0853">WD repeat</keyword>
<dbReference type="PRINTS" id="PR00320">
    <property type="entry name" value="GPROTEINBRPT"/>
</dbReference>
<dbReference type="InterPro" id="IPR020472">
    <property type="entry name" value="WD40_PAC1"/>
</dbReference>
<dbReference type="Gene3D" id="2.130.10.10">
    <property type="entry name" value="YVTN repeat-like/Quinoprotein amine dehydrogenase"/>
    <property type="match status" value="3"/>
</dbReference>
<dbReference type="Gene3D" id="3.30.200.20">
    <property type="entry name" value="Phosphorylase Kinase, domain 1"/>
    <property type="match status" value="1"/>
</dbReference>
<evidence type="ECO:0000256" key="2">
    <source>
        <dbReference type="ARBA" id="ARBA00022737"/>
    </source>
</evidence>
<evidence type="ECO:0000313" key="7">
    <source>
        <dbReference type="EMBL" id="MBW4466682.1"/>
    </source>
</evidence>
<dbReference type="InterPro" id="IPR017441">
    <property type="entry name" value="Protein_kinase_ATP_BS"/>
</dbReference>
<feature type="domain" description="Protein kinase" evidence="6">
    <location>
        <begin position="35"/>
        <end position="300"/>
    </location>
</feature>
<dbReference type="InterPro" id="IPR015943">
    <property type="entry name" value="WD40/YVTN_repeat-like_dom_sf"/>
</dbReference>
<feature type="repeat" description="WD" evidence="3">
    <location>
        <begin position="630"/>
        <end position="665"/>
    </location>
</feature>